<dbReference type="NCBIfam" id="TIGR01974">
    <property type="entry name" value="NDH_I_L"/>
    <property type="match status" value="1"/>
</dbReference>
<feature type="transmembrane region" description="Helical" evidence="5">
    <location>
        <begin position="152"/>
        <end position="171"/>
    </location>
</feature>
<dbReference type="InterPro" id="IPR003945">
    <property type="entry name" value="NU5C-like"/>
</dbReference>
<sequence length="412" mass="43878">MDLSILFGWAFLVPLLPALAFVIVGVWGKRLGRFEHGGWIAVLLSGAAMVLGVLIAIGEMLNPNTYADVSYTWFHVGASGPFANGVSFVVGTLVDPISALMLIVVTVVGFLVMLYSVGYMHHDEGLPRYYALLSLFLTAMLGLVLSDNLLEFFLFWELVGVCSYFLIGFYWRKPSASSAAKEAFLVTRIGDVMFLLGIFIYFSVYAMTGPNGGWAANGFLFVHGSASFIPIGAPGNSTLLTVAGLMLLGGAAGKSAQFPLDVWLPDAMEGPTTVSALIHAATMVAAGVYLLVVGSIFLGGYTSIVLFAIVAVGGFTTFYAATMAVVNTDIKRVIAYSTISQLGYMVLAVGAGFAMVGLYQLFTHAFFKALLFLAAGAIIHTIVTQDLFRMGGLAKKMRYTSIAFLIGALALS</sequence>
<dbReference type="GO" id="GO:0008137">
    <property type="term" value="F:NADH dehydrogenase (ubiquinone) activity"/>
    <property type="evidence" value="ECO:0007669"/>
    <property type="project" value="InterPro"/>
</dbReference>
<dbReference type="GO" id="GO:0016020">
    <property type="term" value="C:membrane"/>
    <property type="evidence" value="ECO:0007669"/>
    <property type="project" value="UniProtKB-SubCell"/>
</dbReference>
<feature type="transmembrane region" description="Helical" evidence="5">
    <location>
        <begin position="183"/>
        <end position="208"/>
    </location>
</feature>
<keyword evidence="3 5" id="KW-1133">Transmembrane helix</keyword>
<dbReference type="GO" id="GO:0015990">
    <property type="term" value="P:electron transport coupled proton transport"/>
    <property type="evidence" value="ECO:0007669"/>
    <property type="project" value="TreeGrafter"/>
</dbReference>
<evidence type="ECO:0000259" key="7">
    <source>
        <dbReference type="Pfam" id="PF00662"/>
    </source>
</evidence>
<dbReference type="Pfam" id="PF00662">
    <property type="entry name" value="Proton_antipo_N"/>
    <property type="match status" value="1"/>
</dbReference>
<dbReference type="PANTHER" id="PTHR42829:SF2">
    <property type="entry name" value="NADH-UBIQUINONE OXIDOREDUCTASE CHAIN 5"/>
    <property type="match status" value="1"/>
</dbReference>
<reference evidence="8" key="1">
    <citation type="submission" date="2013-08" db="EMBL/GenBank/DDBJ databases">
        <authorList>
            <person name="Mendez C."/>
            <person name="Richter M."/>
            <person name="Ferrer M."/>
            <person name="Sanchez J."/>
        </authorList>
    </citation>
    <scope>NUCLEOTIDE SEQUENCE</scope>
</reference>
<name>T1BDF4_9ZZZZ</name>
<dbReference type="InterPro" id="IPR001516">
    <property type="entry name" value="Proton_antipo_N"/>
</dbReference>
<feature type="transmembrane region" description="Helical" evidence="5">
    <location>
        <begin position="228"/>
        <end position="253"/>
    </location>
</feature>
<evidence type="ECO:0000256" key="3">
    <source>
        <dbReference type="ARBA" id="ARBA00022989"/>
    </source>
</evidence>
<feature type="domain" description="NADH-Ubiquinone oxidoreductase (complex I) chain 5 N-terminal" evidence="7">
    <location>
        <begin position="85"/>
        <end position="130"/>
    </location>
</feature>
<dbReference type="PRINTS" id="PR01434">
    <property type="entry name" value="NADHDHGNASE5"/>
</dbReference>
<comment type="caution">
    <text evidence="8">The sequence shown here is derived from an EMBL/GenBank/DDBJ whole genome shotgun (WGS) entry which is preliminary data.</text>
</comment>
<feature type="transmembrane region" description="Helical" evidence="5">
    <location>
        <begin position="333"/>
        <end position="359"/>
    </location>
</feature>
<keyword evidence="4 5" id="KW-0472">Membrane</keyword>
<feature type="non-terminal residue" evidence="8">
    <location>
        <position position="412"/>
    </location>
</feature>
<feature type="transmembrane region" description="Helical" evidence="5">
    <location>
        <begin position="274"/>
        <end position="298"/>
    </location>
</feature>
<feature type="transmembrane region" description="Helical" evidence="5">
    <location>
        <begin position="129"/>
        <end position="146"/>
    </location>
</feature>
<organism evidence="8">
    <name type="scientific">mine drainage metagenome</name>
    <dbReference type="NCBI Taxonomy" id="410659"/>
    <lineage>
        <taxon>unclassified sequences</taxon>
        <taxon>metagenomes</taxon>
        <taxon>ecological metagenomes</taxon>
    </lineage>
</organism>
<dbReference type="PANTHER" id="PTHR42829">
    <property type="entry name" value="NADH-UBIQUINONE OXIDOREDUCTASE CHAIN 5"/>
    <property type="match status" value="1"/>
</dbReference>
<feature type="domain" description="NADH:quinone oxidoreductase/Mrp antiporter transmembrane" evidence="6">
    <location>
        <begin position="146"/>
        <end position="411"/>
    </location>
</feature>
<evidence type="ECO:0000256" key="2">
    <source>
        <dbReference type="ARBA" id="ARBA00022692"/>
    </source>
</evidence>
<proteinExistence type="predicted"/>
<dbReference type="GO" id="GO:0042773">
    <property type="term" value="P:ATP synthesis coupled electron transport"/>
    <property type="evidence" value="ECO:0007669"/>
    <property type="project" value="InterPro"/>
</dbReference>
<evidence type="ECO:0000256" key="4">
    <source>
        <dbReference type="ARBA" id="ARBA00023136"/>
    </source>
</evidence>
<feature type="transmembrane region" description="Helical" evidence="5">
    <location>
        <begin position="97"/>
        <end position="117"/>
    </location>
</feature>
<feature type="transmembrane region" description="Helical" evidence="5">
    <location>
        <begin position="39"/>
        <end position="58"/>
    </location>
</feature>
<keyword evidence="2 5" id="KW-0812">Transmembrane</keyword>
<comment type="subcellular location">
    <subcellularLocation>
        <location evidence="1">Membrane</location>
        <topology evidence="1">Multi-pass membrane protein</topology>
    </subcellularLocation>
</comment>
<reference evidence="8" key="2">
    <citation type="journal article" date="2014" name="ISME J.">
        <title>Microbial stratification in low pH oxic and suboxic macroscopic growths along an acid mine drainage.</title>
        <authorList>
            <person name="Mendez-Garcia C."/>
            <person name="Mesa V."/>
            <person name="Sprenger R.R."/>
            <person name="Richter M."/>
            <person name="Diez M.S."/>
            <person name="Solano J."/>
            <person name="Bargiela R."/>
            <person name="Golyshina O.V."/>
            <person name="Manteca A."/>
            <person name="Ramos J.L."/>
            <person name="Gallego J.R."/>
            <person name="Llorente I."/>
            <person name="Martins Dos Santos V.A."/>
            <person name="Jensen O.N."/>
            <person name="Pelaez A.I."/>
            <person name="Sanchez J."/>
            <person name="Ferrer M."/>
        </authorList>
    </citation>
    <scope>NUCLEOTIDE SEQUENCE</scope>
</reference>
<gene>
    <name evidence="8" type="ORF">B1B_04735</name>
</gene>
<accession>T1BDF4</accession>
<evidence type="ECO:0000313" key="8">
    <source>
        <dbReference type="EMBL" id="EQD70926.1"/>
    </source>
</evidence>
<feature type="transmembrane region" description="Helical" evidence="5">
    <location>
        <begin position="6"/>
        <end position="27"/>
    </location>
</feature>
<evidence type="ECO:0000259" key="6">
    <source>
        <dbReference type="Pfam" id="PF00361"/>
    </source>
</evidence>
<dbReference type="InterPro" id="IPR001750">
    <property type="entry name" value="ND/Mrp_TM"/>
</dbReference>
<evidence type="ECO:0000256" key="1">
    <source>
        <dbReference type="ARBA" id="ARBA00004141"/>
    </source>
</evidence>
<evidence type="ECO:0000256" key="5">
    <source>
        <dbReference type="SAM" id="Phobius"/>
    </source>
</evidence>
<dbReference type="InterPro" id="IPR018393">
    <property type="entry name" value="NADHpl_OxRdtase_5_subgr"/>
</dbReference>
<protein>
    <submittedName>
        <fullName evidence="8">Proton-translocating NADH-quinone oxidoreductase, chain L</fullName>
    </submittedName>
</protein>
<dbReference type="Pfam" id="PF00361">
    <property type="entry name" value="Proton_antipo_M"/>
    <property type="match status" value="1"/>
</dbReference>
<dbReference type="GO" id="GO:0003954">
    <property type="term" value="F:NADH dehydrogenase activity"/>
    <property type="evidence" value="ECO:0007669"/>
    <property type="project" value="TreeGrafter"/>
</dbReference>
<feature type="transmembrane region" description="Helical" evidence="5">
    <location>
        <begin position="304"/>
        <end position="326"/>
    </location>
</feature>
<feature type="transmembrane region" description="Helical" evidence="5">
    <location>
        <begin position="365"/>
        <end position="388"/>
    </location>
</feature>
<dbReference type="AlphaFoldDB" id="T1BDF4"/>
<dbReference type="EMBL" id="AUZY01002970">
    <property type="protein sequence ID" value="EQD70926.1"/>
    <property type="molecule type" value="Genomic_DNA"/>
</dbReference>